<sequence>MNKKSKHILLVAATKFEIERITQKFTHSETPNHFRDSRYPNTLFETLITGVGIHPTIYQLTKRVMSPCEPVDLIINLGIAGAFDMNRALGETVQVVKQQFVDWGVADSKGFLSVFDLQFQNPNQPPFSEATITNPLTIEMKNLSQVSSITSNTSHGSIESIQIAKTQAHADIESMEGAAVAFVAKQESIDYIEMRTISNHVEPRDRSKWNIPLALDNLCTSFFQLLEHYKQI</sequence>
<dbReference type="EC" id="3.2.2.26" evidence="1"/>
<keyword evidence="1" id="KW-0326">Glycosidase</keyword>
<protein>
    <submittedName>
        <fullName evidence="1">Futalosine hydrolase</fullName>
        <ecNumber evidence="1">3.2.2.26</ecNumber>
    </submittedName>
</protein>
<reference evidence="1" key="1">
    <citation type="submission" date="2021-08" db="EMBL/GenBank/DDBJ databases">
        <title>Novel anaerobic bacterium isolated from sea squirt in East Sea, Republic of Korea.</title>
        <authorList>
            <person name="Nguyen T.H."/>
            <person name="Li Z."/>
            <person name="Lee Y.-J."/>
            <person name="Ko J."/>
            <person name="Kim S.-G."/>
        </authorList>
    </citation>
    <scope>NUCLEOTIDE SEQUENCE</scope>
    <source>
        <strain evidence="1">KCTC 25031</strain>
    </source>
</reference>
<gene>
    <name evidence="1" type="primary">mqnB</name>
    <name evidence="1" type="ORF">K4L44_10255</name>
</gene>
<dbReference type="EMBL" id="CP081303">
    <property type="protein sequence ID" value="QZE12970.1"/>
    <property type="molecule type" value="Genomic_DNA"/>
</dbReference>
<evidence type="ECO:0000313" key="2">
    <source>
        <dbReference type="Proteomes" id="UP000826212"/>
    </source>
</evidence>
<evidence type="ECO:0000313" key="1">
    <source>
        <dbReference type="EMBL" id="QZE12970.1"/>
    </source>
</evidence>
<name>A0AC61NBX4_9BACT</name>
<organism evidence="1 2">
    <name type="scientific">Halosquirtibacter laminarini</name>
    <dbReference type="NCBI Taxonomy" id="3374600"/>
    <lineage>
        <taxon>Bacteria</taxon>
        <taxon>Pseudomonadati</taxon>
        <taxon>Bacteroidota</taxon>
        <taxon>Bacteroidia</taxon>
        <taxon>Marinilabiliales</taxon>
        <taxon>Prolixibacteraceae</taxon>
        <taxon>Halosquirtibacter</taxon>
    </lineage>
</organism>
<keyword evidence="1" id="KW-0378">Hydrolase</keyword>
<accession>A0AC61NBX4</accession>
<proteinExistence type="predicted"/>
<keyword evidence="2" id="KW-1185">Reference proteome</keyword>
<dbReference type="Proteomes" id="UP000826212">
    <property type="component" value="Chromosome"/>
</dbReference>